<reference evidence="2 3" key="1">
    <citation type="journal article" date="2024" name="BMC Genomics">
        <title>De novo assembly and annotation of Popillia japonica's genome with initial clues to its potential as an invasive pest.</title>
        <authorList>
            <person name="Cucini C."/>
            <person name="Boschi S."/>
            <person name="Funari R."/>
            <person name="Cardaioli E."/>
            <person name="Iannotti N."/>
            <person name="Marturano G."/>
            <person name="Paoli F."/>
            <person name="Bruttini M."/>
            <person name="Carapelli A."/>
            <person name="Frati F."/>
            <person name="Nardi F."/>
        </authorList>
    </citation>
    <scope>NUCLEOTIDE SEQUENCE [LARGE SCALE GENOMIC DNA]</scope>
    <source>
        <strain evidence="2">DMR45628</strain>
    </source>
</reference>
<feature type="transmembrane region" description="Helical" evidence="1">
    <location>
        <begin position="62"/>
        <end position="87"/>
    </location>
</feature>
<evidence type="ECO:0000256" key="1">
    <source>
        <dbReference type="SAM" id="Phobius"/>
    </source>
</evidence>
<accession>A0AAW1L8K7</accession>
<evidence type="ECO:0000313" key="3">
    <source>
        <dbReference type="Proteomes" id="UP001458880"/>
    </source>
</evidence>
<proteinExistence type="predicted"/>
<organism evidence="2 3">
    <name type="scientific">Popillia japonica</name>
    <name type="common">Japanese beetle</name>
    <dbReference type="NCBI Taxonomy" id="7064"/>
    <lineage>
        <taxon>Eukaryota</taxon>
        <taxon>Metazoa</taxon>
        <taxon>Ecdysozoa</taxon>
        <taxon>Arthropoda</taxon>
        <taxon>Hexapoda</taxon>
        <taxon>Insecta</taxon>
        <taxon>Pterygota</taxon>
        <taxon>Neoptera</taxon>
        <taxon>Endopterygota</taxon>
        <taxon>Coleoptera</taxon>
        <taxon>Polyphaga</taxon>
        <taxon>Scarabaeiformia</taxon>
        <taxon>Scarabaeidae</taxon>
        <taxon>Rutelinae</taxon>
        <taxon>Popillia</taxon>
    </lineage>
</organism>
<dbReference type="AlphaFoldDB" id="A0AAW1L8K7"/>
<protein>
    <submittedName>
        <fullName evidence="2">Uncharacterized protein</fullName>
    </submittedName>
</protein>
<keyword evidence="1" id="KW-0812">Transmembrane</keyword>
<keyword evidence="1" id="KW-1133">Transmembrane helix</keyword>
<gene>
    <name evidence="2" type="ORF">QE152_g13855</name>
</gene>
<dbReference type="InterPro" id="IPR031720">
    <property type="entry name" value="DUF4728"/>
</dbReference>
<name>A0AAW1L8K7_POPJA</name>
<evidence type="ECO:0000313" key="2">
    <source>
        <dbReference type="EMBL" id="KAK9731229.1"/>
    </source>
</evidence>
<dbReference type="EMBL" id="JASPKY010000136">
    <property type="protein sequence ID" value="KAK9731229.1"/>
    <property type="molecule type" value="Genomic_DNA"/>
</dbReference>
<dbReference type="Proteomes" id="UP001458880">
    <property type="component" value="Unassembled WGS sequence"/>
</dbReference>
<sequence length="131" mass="14521">MFLALSAAYAENPHELIDMSDPSVVPSLTILRSILIFMAVGSALQCVFSILLIFGAETNRPLLLVPWLFINPLTIATYVVCTILSVFHYGGTNYGTFLLGHVIIGTSFCLTLAYEILVVYSFYKFLKSLNF</sequence>
<keyword evidence="3" id="KW-1185">Reference proteome</keyword>
<feature type="transmembrane region" description="Helical" evidence="1">
    <location>
        <begin position="99"/>
        <end position="123"/>
    </location>
</feature>
<feature type="transmembrane region" description="Helical" evidence="1">
    <location>
        <begin position="30"/>
        <end position="55"/>
    </location>
</feature>
<comment type="caution">
    <text evidence="2">The sequence shown here is derived from an EMBL/GenBank/DDBJ whole genome shotgun (WGS) entry which is preliminary data.</text>
</comment>
<dbReference type="Pfam" id="PF15860">
    <property type="entry name" value="DUF4728"/>
    <property type="match status" value="1"/>
</dbReference>
<keyword evidence="1" id="KW-0472">Membrane</keyword>